<dbReference type="EMBL" id="JABFDB010000042">
    <property type="protein sequence ID" value="NYZ24617.1"/>
    <property type="molecule type" value="Genomic_DNA"/>
</dbReference>
<proteinExistence type="predicted"/>
<gene>
    <name evidence="2" type="ORF">HND93_33355</name>
</gene>
<evidence type="ECO:0000256" key="1">
    <source>
        <dbReference type="SAM" id="MobiDB-lite"/>
    </source>
</evidence>
<accession>A0ABX2TJT8</accession>
<evidence type="ECO:0008006" key="4">
    <source>
        <dbReference type="Google" id="ProtNLM"/>
    </source>
</evidence>
<name>A0ABX2TJT8_9PROT</name>
<dbReference type="Proteomes" id="UP000584642">
    <property type="component" value="Unassembled WGS sequence"/>
</dbReference>
<feature type="region of interest" description="Disordered" evidence="1">
    <location>
        <begin position="298"/>
        <end position="330"/>
    </location>
</feature>
<dbReference type="RefSeq" id="WP_180286395.1">
    <property type="nucleotide sequence ID" value="NZ_JABFDB010000042.1"/>
</dbReference>
<reference evidence="2 3" key="1">
    <citation type="submission" date="2020-05" db="EMBL/GenBank/DDBJ databases">
        <title>Azospirillum oleiclasticum sp. nov, a nitrogen-fixing and heavy crude oil-emulsifying bacterium isolated from the crude oil of Yumen Oilfield.</title>
        <authorList>
            <person name="Wu D."/>
            <person name="Cai M."/>
            <person name="Zhang X."/>
        </authorList>
    </citation>
    <scope>NUCLEOTIDE SEQUENCE [LARGE SCALE GENOMIC DNA]</scope>
    <source>
        <strain evidence="2 3">ROY-1-1-2</strain>
    </source>
</reference>
<evidence type="ECO:0000313" key="3">
    <source>
        <dbReference type="Proteomes" id="UP000584642"/>
    </source>
</evidence>
<organism evidence="2 3">
    <name type="scientific">Azospirillum oleiclasticum</name>
    <dbReference type="NCBI Taxonomy" id="2735135"/>
    <lineage>
        <taxon>Bacteria</taxon>
        <taxon>Pseudomonadati</taxon>
        <taxon>Pseudomonadota</taxon>
        <taxon>Alphaproteobacteria</taxon>
        <taxon>Rhodospirillales</taxon>
        <taxon>Azospirillaceae</taxon>
        <taxon>Azospirillum</taxon>
    </lineage>
</organism>
<protein>
    <recommendedName>
        <fullName evidence="4">MarR family transcriptional regulator</fullName>
    </recommendedName>
</protein>
<sequence length="359" mass="36446">MTHAIPPDAFPELAAFALGGLSAALEAAAEPVRQGWEHRMRVRAAVGDGDGRLLEARLAGLPIDARLRLDRGALARAEARYRLSAGGEETAADAALRGAGGAGLAGIAAAAHGWLVGGGDGDALPAAVPRALAYAFGGSEPAGVVGVTALAAEGEGREAFVRRFLRAAAVQAAAGREALAALAAARAEAVRRLMERARTPPAADGEAADLAALLEEEPRPPPRRRRAPRSDSRALAAIDRVTVRPMGAAALAAALGLTVRGASALADGLVAVGALADLSPLKGRRCYALPDRVGLTDALHPPAEPVPVPPLPRSPSGPEPDPVPPLDLDGLDGELRALLRDADAAIGRIRRRLSGGGDG</sequence>
<feature type="compositionally biased region" description="Pro residues" evidence="1">
    <location>
        <begin position="302"/>
        <end position="325"/>
    </location>
</feature>
<keyword evidence="3" id="KW-1185">Reference proteome</keyword>
<evidence type="ECO:0000313" key="2">
    <source>
        <dbReference type="EMBL" id="NYZ24617.1"/>
    </source>
</evidence>
<comment type="caution">
    <text evidence="2">The sequence shown here is derived from an EMBL/GenBank/DDBJ whole genome shotgun (WGS) entry which is preliminary data.</text>
</comment>